<evidence type="ECO:0000259" key="1">
    <source>
        <dbReference type="SMART" id="SM00717"/>
    </source>
</evidence>
<feature type="domain" description="Myb-like" evidence="1">
    <location>
        <begin position="98"/>
        <end position="158"/>
    </location>
</feature>
<gene>
    <name evidence="2" type="ORF">PSON_ATCC_30995.1.T0880072</name>
</gene>
<reference evidence="2" key="1">
    <citation type="submission" date="2021-01" db="EMBL/GenBank/DDBJ databases">
        <authorList>
            <consortium name="Genoscope - CEA"/>
            <person name="William W."/>
        </authorList>
    </citation>
    <scope>NUCLEOTIDE SEQUENCE</scope>
</reference>
<dbReference type="EMBL" id="CAJJDN010000088">
    <property type="protein sequence ID" value="CAD8107024.1"/>
    <property type="molecule type" value="Genomic_DNA"/>
</dbReference>
<protein>
    <recommendedName>
        <fullName evidence="1">Myb-like domain-containing protein</fullName>
    </recommendedName>
</protein>
<sequence length="180" mass="21517">MNSDILYNPYYSTAYYFPQFLNYQQQYVHQMIFQQQNVPMQLPQFQYDSCVQPINFFTNYQYEAPEIKNTNQNDHITEVKLGIQEKGPLSEEDSQTRANGHWTQQEHQLYLEFVKSHESILKSKYDKKSKKIFKLMSSYIPTRTATQCRSHHQKFNPLNKGKKKLKQLFRQIPTVILPHS</sequence>
<dbReference type="Pfam" id="PF00249">
    <property type="entry name" value="Myb_DNA-binding"/>
    <property type="match status" value="1"/>
</dbReference>
<dbReference type="OrthoDB" id="309540at2759"/>
<evidence type="ECO:0000313" key="2">
    <source>
        <dbReference type="EMBL" id="CAD8107024.1"/>
    </source>
</evidence>
<comment type="caution">
    <text evidence="2">The sequence shown here is derived from an EMBL/GenBank/DDBJ whole genome shotgun (WGS) entry which is preliminary data.</text>
</comment>
<dbReference type="Proteomes" id="UP000692954">
    <property type="component" value="Unassembled WGS sequence"/>
</dbReference>
<dbReference type="CDD" id="cd00167">
    <property type="entry name" value="SANT"/>
    <property type="match status" value="1"/>
</dbReference>
<organism evidence="2 3">
    <name type="scientific">Paramecium sonneborni</name>
    <dbReference type="NCBI Taxonomy" id="65129"/>
    <lineage>
        <taxon>Eukaryota</taxon>
        <taxon>Sar</taxon>
        <taxon>Alveolata</taxon>
        <taxon>Ciliophora</taxon>
        <taxon>Intramacronucleata</taxon>
        <taxon>Oligohymenophorea</taxon>
        <taxon>Peniculida</taxon>
        <taxon>Parameciidae</taxon>
        <taxon>Paramecium</taxon>
    </lineage>
</organism>
<dbReference type="AlphaFoldDB" id="A0A8S1PVG5"/>
<dbReference type="InterPro" id="IPR001005">
    <property type="entry name" value="SANT/Myb"/>
</dbReference>
<evidence type="ECO:0000313" key="3">
    <source>
        <dbReference type="Proteomes" id="UP000692954"/>
    </source>
</evidence>
<name>A0A8S1PVG5_9CILI</name>
<dbReference type="SMART" id="SM00717">
    <property type="entry name" value="SANT"/>
    <property type="match status" value="1"/>
</dbReference>
<accession>A0A8S1PVG5</accession>
<keyword evidence="3" id="KW-1185">Reference proteome</keyword>
<proteinExistence type="predicted"/>